<gene>
    <name evidence="1" type="ORF">NC992_24790</name>
</gene>
<evidence type="ECO:0008006" key="3">
    <source>
        <dbReference type="Google" id="ProtNLM"/>
    </source>
</evidence>
<dbReference type="Gene3D" id="3.40.50.1820">
    <property type="entry name" value="alpha/beta hydrolase"/>
    <property type="match status" value="1"/>
</dbReference>
<dbReference type="RefSeq" id="WP_190707453.1">
    <property type="nucleotide sequence ID" value="NZ_JAMPKX010000020.1"/>
</dbReference>
<organism evidence="1 2">
    <name type="scientific">Leptolyngbya subtilissima DQ-A4</name>
    <dbReference type="NCBI Taxonomy" id="2933933"/>
    <lineage>
        <taxon>Bacteria</taxon>
        <taxon>Bacillati</taxon>
        <taxon>Cyanobacteriota</taxon>
        <taxon>Cyanophyceae</taxon>
        <taxon>Leptolyngbyales</taxon>
        <taxon>Leptolyngbyaceae</taxon>
        <taxon>Leptolyngbya group</taxon>
        <taxon>Leptolyngbya</taxon>
    </lineage>
</organism>
<sequence length="404" mass="44319">MTSLVFIHGTGGRQEAYAETLQHMEKALQQWMPKTALVPCLWGNALGAKLSAGGASIPSYSEAKGGQSISPEEESIRFWEALYRDPFYEMRLLGLRPIQDDVIVPGQLTPSQQLQRRVEALAEADDLRAQLDKLGIGQVFYQACDIITGPESKLYQRLLETAPSNLSEDYATIARAIVSVSRILCKNQDVYPWLLVNDALRDQAVDAIQQTLSAGEAAMGVGDWVKGLVTDVAMGLGTNKIQRQRGAIMDGAYPFAGDILIYQAKGAAIRRFIRDQVLSEKVKPPVVLLAHSLGGIACVDLLIEEDLTHKVAGLITVGSQAPFFYEIGALQTLPYGHPLPAHFPTQWLNIYDLRDFLSYVGDQPGVFPGQVVDVPVNNKQPFPEAHGAYWANDETWQAIAGFLP</sequence>
<dbReference type="InterPro" id="IPR029058">
    <property type="entry name" value="AB_hydrolase_fold"/>
</dbReference>
<name>A0ABV0KBF0_9CYAN</name>
<reference evidence="1 2" key="1">
    <citation type="submission" date="2022-04" db="EMBL/GenBank/DDBJ databases">
        <title>Positive selection, recombination, and allopatry shape intraspecific diversity of widespread and dominant cyanobacteria.</title>
        <authorList>
            <person name="Wei J."/>
            <person name="Shu W."/>
            <person name="Hu C."/>
        </authorList>
    </citation>
    <scope>NUCLEOTIDE SEQUENCE [LARGE SCALE GENOMIC DNA]</scope>
    <source>
        <strain evidence="1 2">DQ-A4</strain>
    </source>
</reference>
<keyword evidence="2" id="KW-1185">Reference proteome</keyword>
<evidence type="ECO:0000313" key="2">
    <source>
        <dbReference type="Proteomes" id="UP001482513"/>
    </source>
</evidence>
<protein>
    <recommendedName>
        <fullName evidence="3">Alpha/beta hydrolase</fullName>
    </recommendedName>
</protein>
<comment type="caution">
    <text evidence="1">The sequence shown here is derived from an EMBL/GenBank/DDBJ whole genome shotgun (WGS) entry which is preliminary data.</text>
</comment>
<dbReference type="SUPFAM" id="SSF53474">
    <property type="entry name" value="alpha/beta-Hydrolases"/>
    <property type="match status" value="1"/>
</dbReference>
<dbReference type="Proteomes" id="UP001482513">
    <property type="component" value="Unassembled WGS sequence"/>
</dbReference>
<evidence type="ECO:0000313" key="1">
    <source>
        <dbReference type="EMBL" id="MEP0950114.1"/>
    </source>
</evidence>
<dbReference type="EMBL" id="JAMPKX010000020">
    <property type="protein sequence ID" value="MEP0950114.1"/>
    <property type="molecule type" value="Genomic_DNA"/>
</dbReference>
<proteinExistence type="predicted"/>
<accession>A0ABV0KBF0</accession>